<evidence type="ECO:0000313" key="2">
    <source>
        <dbReference type="Proteomes" id="UP001209317"/>
    </source>
</evidence>
<name>A0AAE3IJK1_9BACT</name>
<dbReference type="Proteomes" id="UP001209317">
    <property type="component" value="Unassembled WGS sequence"/>
</dbReference>
<dbReference type="EMBL" id="JAOTPL010000001">
    <property type="protein sequence ID" value="MCU7692899.1"/>
    <property type="molecule type" value="Genomic_DNA"/>
</dbReference>
<gene>
    <name evidence="1" type="ORF">OD355_00020</name>
</gene>
<accession>A0AAE3IJK1</accession>
<reference evidence="1" key="1">
    <citation type="submission" date="2022-10" db="EMBL/GenBank/DDBJ databases">
        <authorList>
            <person name="Kim H.S."/>
            <person name="Kim J.-S."/>
            <person name="Suh M.K."/>
            <person name="Eom M.K."/>
            <person name="Lee J.-S."/>
        </authorList>
    </citation>
    <scope>NUCLEOTIDE SEQUENCE</scope>
    <source>
        <strain evidence="1">LIP-5</strain>
    </source>
</reference>
<dbReference type="SUPFAM" id="SSF55729">
    <property type="entry name" value="Acyl-CoA N-acyltransferases (Nat)"/>
    <property type="match status" value="1"/>
</dbReference>
<keyword evidence="2" id="KW-1185">Reference proteome</keyword>
<dbReference type="RefSeq" id="WP_263036387.1">
    <property type="nucleotide sequence ID" value="NZ_JAOTPL010000001.1"/>
</dbReference>
<organism evidence="1 2">
    <name type="scientific">Haoranjiania flava</name>
    <dbReference type="NCBI Taxonomy" id="1856322"/>
    <lineage>
        <taxon>Bacteria</taxon>
        <taxon>Pseudomonadati</taxon>
        <taxon>Bacteroidota</taxon>
        <taxon>Chitinophagia</taxon>
        <taxon>Chitinophagales</taxon>
        <taxon>Chitinophagaceae</taxon>
        <taxon>Haoranjiania</taxon>
    </lineage>
</organism>
<protein>
    <submittedName>
        <fullName evidence="1">Uncharacterized protein</fullName>
    </submittedName>
</protein>
<dbReference type="InterPro" id="IPR016181">
    <property type="entry name" value="Acyl_CoA_acyltransferase"/>
</dbReference>
<dbReference type="AlphaFoldDB" id="A0AAE3IJK1"/>
<comment type="caution">
    <text evidence="1">The sequence shown here is derived from an EMBL/GenBank/DDBJ whole genome shotgun (WGS) entry which is preliminary data.</text>
</comment>
<proteinExistence type="predicted"/>
<sequence>MHYIPEDYYLSTLQKNEIKQLLSSFILDIYDHFDFINFTQKDYLEELGVLYAEDTNYFSNSVYYVLRDHKKNNIHASIRTTLRDRNCTLPIEKLFGIKIDRLPFIETQNIWHVGRFFISNKIPGNRIKLLKKMLFNAFYPIASIGNSILFAECDAKLIYTLRKFGINVETLGSSIEYICSETFPICIQDDTLMSFIKKNQTYFEEENEKDVDLFLAIKSFII</sequence>
<dbReference type="Gene3D" id="3.40.630.30">
    <property type="match status" value="1"/>
</dbReference>
<evidence type="ECO:0000313" key="1">
    <source>
        <dbReference type="EMBL" id="MCU7692899.1"/>
    </source>
</evidence>